<organism evidence="2 3">
    <name type="scientific">Psychromicrobium silvestre</name>
    <dbReference type="NCBI Taxonomy" id="1645614"/>
    <lineage>
        <taxon>Bacteria</taxon>
        <taxon>Bacillati</taxon>
        <taxon>Actinomycetota</taxon>
        <taxon>Actinomycetes</taxon>
        <taxon>Micrococcales</taxon>
        <taxon>Micrococcaceae</taxon>
        <taxon>Psychromicrobium</taxon>
    </lineage>
</organism>
<dbReference type="Proteomes" id="UP000521748">
    <property type="component" value="Unassembled WGS sequence"/>
</dbReference>
<name>A0A7Y9LUQ0_9MICC</name>
<gene>
    <name evidence="2" type="ORF">FHU41_002130</name>
</gene>
<dbReference type="PANTHER" id="PTHR43236">
    <property type="entry name" value="ANTITOXIN HIGA1"/>
    <property type="match status" value="1"/>
</dbReference>
<dbReference type="PANTHER" id="PTHR43236:SF1">
    <property type="entry name" value="BLL7220 PROTEIN"/>
    <property type="match status" value="1"/>
</dbReference>
<reference evidence="2 3" key="1">
    <citation type="submission" date="2020-07" db="EMBL/GenBank/DDBJ databases">
        <title>Sequencing the genomes of 1000 actinobacteria strains.</title>
        <authorList>
            <person name="Klenk H.-P."/>
        </authorList>
    </citation>
    <scope>NUCLEOTIDE SEQUENCE [LARGE SCALE GENOMIC DNA]</scope>
    <source>
        <strain evidence="2 3">DSM 102047</strain>
    </source>
</reference>
<dbReference type="Pfam" id="PF06114">
    <property type="entry name" value="Peptidase_M78"/>
    <property type="match status" value="1"/>
</dbReference>
<dbReference type="AlphaFoldDB" id="A0A7Y9LUQ0"/>
<evidence type="ECO:0000313" key="2">
    <source>
        <dbReference type="EMBL" id="NYE95880.1"/>
    </source>
</evidence>
<evidence type="ECO:0000259" key="1">
    <source>
        <dbReference type="Pfam" id="PF06114"/>
    </source>
</evidence>
<proteinExistence type="predicted"/>
<accession>A0A7Y9LUQ0</accession>
<feature type="domain" description="IrrE N-terminal-like" evidence="1">
    <location>
        <begin position="114"/>
        <end position="224"/>
    </location>
</feature>
<keyword evidence="3" id="KW-1185">Reference proteome</keyword>
<sequence length="300" mass="33450">MELDEERKLLLARTLSVPVQALDVAIDEGKSSGLVFHRKRATLPVSKTNQIRAILDFTRVQVDALLGSGRQSPTLMRTPLPEDGLTTPEEVAQGLRKRLALAPGPLPDIVQVLEQAGMAVVRRDLGSTQIDAIVSWPEGDWPLVLLGNHAPGDRQRFTLAHELGHAIMHQLPSEYQEQEADRFASEFLMPLQDIRSELKEISIPSLARLKSRWQVSMAALLRRARDIGTITEARYKALIIEMSRAGYRKREPVDIIVAGPQQIPEAIKRRLALGETPSDLAEAAHLTLDEFDTLYGNEER</sequence>
<dbReference type="InterPro" id="IPR052345">
    <property type="entry name" value="Rad_response_metalloprotease"/>
</dbReference>
<evidence type="ECO:0000313" key="3">
    <source>
        <dbReference type="Proteomes" id="UP000521748"/>
    </source>
</evidence>
<dbReference type="EMBL" id="JACBYQ010000002">
    <property type="protein sequence ID" value="NYE95880.1"/>
    <property type="molecule type" value="Genomic_DNA"/>
</dbReference>
<dbReference type="Gene3D" id="1.10.10.2910">
    <property type="match status" value="1"/>
</dbReference>
<protein>
    <submittedName>
        <fullName evidence="2">Zn-dependent peptidase ImmA (M78 family)</fullName>
    </submittedName>
</protein>
<dbReference type="InterPro" id="IPR010359">
    <property type="entry name" value="IrrE_HExxH"/>
</dbReference>
<comment type="caution">
    <text evidence="2">The sequence shown here is derived from an EMBL/GenBank/DDBJ whole genome shotgun (WGS) entry which is preliminary data.</text>
</comment>